<reference evidence="1" key="1">
    <citation type="submission" date="2018-11" db="EMBL/GenBank/DDBJ databases">
        <authorList>
            <consortium name="Pathogen Informatics"/>
        </authorList>
    </citation>
    <scope>NUCLEOTIDE SEQUENCE</scope>
</reference>
<dbReference type="Proteomes" id="UP000784294">
    <property type="component" value="Unassembled WGS sequence"/>
</dbReference>
<proteinExistence type="predicted"/>
<sequence length="111" mass="11992">MLSYYLLLFKLYYALALSISDSPLILFLLGAYLMTTCFLCPSSAAALIQSVHKTAVITPILLSTLQSYEAGGSTEAGDTETRTSLAAERQRLSETFGSESICILVSKILIS</sequence>
<gene>
    <name evidence="1" type="ORF">PXEA_LOCUS771</name>
</gene>
<organism evidence="1 2">
    <name type="scientific">Protopolystoma xenopodis</name>
    <dbReference type="NCBI Taxonomy" id="117903"/>
    <lineage>
        <taxon>Eukaryota</taxon>
        <taxon>Metazoa</taxon>
        <taxon>Spiralia</taxon>
        <taxon>Lophotrochozoa</taxon>
        <taxon>Platyhelminthes</taxon>
        <taxon>Monogenea</taxon>
        <taxon>Polyopisthocotylea</taxon>
        <taxon>Polystomatidea</taxon>
        <taxon>Polystomatidae</taxon>
        <taxon>Protopolystoma</taxon>
    </lineage>
</organism>
<accession>A0A448WB01</accession>
<evidence type="ECO:0000313" key="1">
    <source>
        <dbReference type="EMBL" id="VEL07331.1"/>
    </source>
</evidence>
<dbReference type="AlphaFoldDB" id="A0A448WB01"/>
<protein>
    <submittedName>
        <fullName evidence="1">Uncharacterized protein</fullName>
    </submittedName>
</protein>
<name>A0A448WB01_9PLAT</name>
<evidence type="ECO:0000313" key="2">
    <source>
        <dbReference type="Proteomes" id="UP000784294"/>
    </source>
</evidence>
<dbReference type="EMBL" id="CAAALY010001505">
    <property type="protein sequence ID" value="VEL07331.1"/>
    <property type="molecule type" value="Genomic_DNA"/>
</dbReference>
<comment type="caution">
    <text evidence="1">The sequence shown here is derived from an EMBL/GenBank/DDBJ whole genome shotgun (WGS) entry which is preliminary data.</text>
</comment>
<keyword evidence="2" id="KW-1185">Reference proteome</keyword>